<gene>
    <name evidence="7" type="ORF">K493DRAFT_357032</name>
</gene>
<feature type="coiled-coil region" evidence="3">
    <location>
        <begin position="689"/>
        <end position="749"/>
    </location>
</feature>
<dbReference type="PANTHER" id="PTHR42974:SF1">
    <property type="entry name" value="TYPE-3 GLUTAMINE SYNTHETASE"/>
    <property type="match status" value="1"/>
</dbReference>
<organism evidence="7 8">
    <name type="scientific">Basidiobolus meristosporus CBS 931.73</name>
    <dbReference type="NCBI Taxonomy" id="1314790"/>
    <lineage>
        <taxon>Eukaryota</taxon>
        <taxon>Fungi</taxon>
        <taxon>Fungi incertae sedis</taxon>
        <taxon>Zoopagomycota</taxon>
        <taxon>Entomophthoromycotina</taxon>
        <taxon>Basidiobolomycetes</taxon>
        <taxon>Basidiobolales</taxon>
        <taxon>Basidiobolaceae</taxon>
        <taxon>Basidiobolus</taxon>
    </lineage>
</organism>
<dbReference type="GO" id="GO:0004356">
    <property type="term" value="F:glutamine synthetase activity"/>
    <property type="evidence" value="ECO:0007669"/>
    <property type="project" value="InterPro"/>
</dbReference>
<keyword evidence="3" id="KW-0175">Coiled coil</keyword>
<keyword evidence="7" id="KW-0808">Transferase</keyword>
<dbReference type="EMBL" id="MCFE01000389">
    <property type="protein sequence ID" value="ORX90232.1"/>
    <property type="molecule type" value="Genomic_DNA"/>
</dbReference>
<feature type="domain" description="GS beta-grasp" evidence="5">
    <location>
        <begin position="92"/>
        <end position="193"/>
    </location>
</feature>
<dbReference type="PROSITE" id="PS51986">
    <property type="entry name" value="GS_BETA_GRASP"/>
    <property type="match status" value="1"/>
</dbReference>
<protein>
    <submittedName>
        <fullName evidence="7">Glutamine synthetase/guanido kinase</fullName>
    </submittedName>
</protein>
<dbReference type="InterPro" id="IPR014746">
    <property type="entry name" value="Gln_synth/guanido_kin_cat_dom"/>
</dbReference>
<dbReference type="PANTHER" id="PTHR42974">
    <property type="entry name" value="GLUTAMINE SYNTHETASE"/>
    <property type="match status" value="1"/>
</dbReference>
<feature type="region of interest" description="Disordered" evidence="4">
    <location>
        <begin position="798"/>
        <end position="929"/>
    </location>
</feature>
<evidence type="ECO:0000313" key="8">
    <source>
        <dbReference type="Proteomes" id="UP000193498"/>
    </source>
</evidence>
<sequence>MSSPRVVALLDNVKRPTRKIDFPTTGVSKKSISVSEIYGENVFTLKSMSKALPKPIFAQFIKQVKGRQTLDKATADAIAHAVRIWATERGATHFTHWFQPQTGTTAEKHDSFLTLRSIHGPTGEEVHAMDSFSGTQLLQAEPDASSFPSGGMRTTFEARGYTVWDTTSPMFIQPGPHNTSILYIPSVFISYNGDALDEKTVLLRSSEAVSKAACRLLNLIKPVPAGVPPYVQRVYSTLGTEQEFFLIDRALYALRPDLKICGRALFGNLPPKHQQMEDHYFGQMPSRVIATLSETELESYKLGVPIKTRHNEVAPSQFEMAPIFEEASIAVDHNLITMEVLHKVAHRHNLKVLFHEKPFKGINGSGKHCNWSLSTDRGENLLDPTVKPETNYQFLLFLVAVLHAVHKHGGLLRTTISSASNDHRLGAAEAPPGIVSAFLGEQLSEVLDAVEEARPIKTFSRPHIQSVKLGGTSLDVKVASLPSITRDLTDRNRTSPFAFTGNKFEFRAVGSKQSPSFPVTVLNAAVASALNEITEELIKEKGDKPMVSDADKLNVIKKYIASTKPIRFERDNYSDEWVQEAERRGLPNLRNSPDAFEQLMTAESKKMLVEETGVFTESELNSRYHILNERYAKDLIVEANTLKTLVQQQILPSAYEYRKDLALSASALDNLGIDAAAEKKLLTQMSSIVNELQDKTEELVKSVDTVEQSDHHDQAHGACKQILPTMGIVRSLADKLEELVADNRQIHDNGKKHKDNVKYYLREVDKKSEENRREQDMMKMELRRIERAAYKQYAQDIIDGAPPPAIPVKRPPPPPIPQSSAYSAPVPPPEEENPAADEGPQIGPWVPVVKPKPTNIVKPKETSDVPYVEDDEDDGEDLSGFKIVEKTHPVDTEEPADEKEEPTTSLFKKRKSDSAGKKRNIRKKSGTAE</sequence>
<dbReference type="Gene3D" id="3.30.590.10">
    <property type="entry name" value="Glutamine synthetase/guanido kinase, catalytic domain"/>
    <property type="match status" value="1"/>
</dbReference>
<dbReference type="STRING" id="1314790.A0A1Y1XWY2"/>
<dbReference type="InParanoid" id="A0A1Y1XWY2"/>
<dbReference type="InterPro" id="IPR008147">
    <property type="entry name" value="Gln_synt_N"/>
</dbReference>
<dbReference type="Proteomes" id="UP000193498">
    <property type="component" value="Unassembled WGS sequence"/>
</dbReference>
<evidence type="ECO:0000259" key="6">
    <source>
        <dbReference type="PROSITE" id="PS51987"/>
    </source>
</evidence>
<name>A0A1Y1XWY2_9FUNG</name>
<keyword evidence="7" id="KW-0418">Kinase</keyword>
<dbReference type="InterPro" id="IPR008146">
    <property type="entry name" value="Gln_synth_cat_dom"/>
</dbReference>
<feature type="compositionally biased region" description="Pro residues" evidence="4">
    <location>
        <begin position="801"/>
        <end position="817"/>
    </location>
</feature>
<feature type="compositionally biased region" description="Acidic residues" evidence="4">
    <location>
        <begin position="867"/>
        <end position="877"/>
    </location>
</feature>
<dbReference type="SMART" id="SM01230">
    <property type="entry name" value="Gln-synt_C"/>
    <property type="match status" value="1"/>
</dbReference>
<dbReference type="Pfam" id="PF00120">
    <property type="entry name" value="Gln-synt_C"/>
    <property type="match status" value="1"/>
</dbReference>
<feature type="compositionally biased region" description="Basic residues" evidence="4">
    <location>
        <begin position="907"/>
        <end position="929"/>
    </location>
</feature>
<evidence type="ECO:0000256" key="4">
    <source>
        <dbReference type="SAM" id="MobiDB-lite"/>
    </source>
</evidence>
<dbReference type="Pfam" id="PF12437">
    <property type="entry name" value="GSIII_N"/>
    <property type="match status" value="1"/>
</dbReference>
<dbReference type="PROSITE" id="PS00181">
    <property type="entry name" value="GLNA_ATP"/>
    <property type="match status" value="1"/>
</dbReference>
<evidence type="ECO:0000256" key="3">
    <source>
        <dbReference type="SAM" id="Coils"/>
    </source>
</evidence>
<dbReference type="InterPro" id="IPR052725">
    <property type="entry name" value="GS_Type-3"/>
</dbReference>
<feature type="domain" description="GS catalytic" evidence="6">
    <location>
        <begin position="198"/>
        <end position="650"/>
    </location>
</feature>
<dbReference type="Gene3D" id="1.20.120.1560">
    <property type="match status" value="1"/>
</dbReference>
<dbReference type="GO" id="GO:0006542">
    <property type="term" value="P:glutamine biosynthetic process"/>
    <property type="evidence" value="ECO:0007669"/>
    <property type="project" value="InterPro"/>
</dbReference>
<dbReference type="InterPro" id="IPR022147">
    <property type="entry name" value="GSIII_N"/>
</dbReference>
<comment type="caution">
    <text evidence="7">The sequence shown here is derived from an EMBL/GenBank/DDBJ whole genome shotgun (WGS) entry which is preliminary data.</text>
</comment>
<evidence type="ECO:0000313" key="7">
    <source>
        <dbReference type="EMBL" id="ORX90232.1"/>
    </source>
</evidence>
<dbReference type="OrthoDB" id="415358at2759"/>
<dbReference type="Pfam" id="PF18318">
    <property type="entry name" value="Gln-synt_C-ter"/>
    <property type="match status" value="1"/>
</dbReference>
<dbReference type="InterPro" id="IPR027303">
    <property type="entry name" value="Gln_synth_gly_rich_site"/>
</dbReference>
<evidence type="ECO:0000259" key="5">
    <source>
        <dbReference type="PROSITE" id="PS51986"/>
    </source>
</evidence>
<evidence type="ECO:0000256" key="1">
    <source>
        <dbReference type="PROSITE-ProRule" id="PRU01330"/>
    </source>
</evidence>
<dbReference type="PROSITE" id="PS51987">
    <property type="entry name" value="GS_CATALYTIC"/>
    <property type="match status" value="1"/>
</dbReference>
<dbReference type="InterPro" id="IPR040577">
    <property type="entry name" value="Gln-synt_C"/>
</dbReference>
<accession>A0A1Y1XWY2</accession>
<dbReference type="AlphaFoldDB" id="A0A1Y1XWY2"/>
<dbReference type="GO" id="GO:0016301">
    <property type="term" value="F:kinase activity"/>
    <property type="evidence" value="ECO:0007669"/>
    <property type="project" value="UniProtKB-KW"/>
</dbReference>
<dbReference type="SUPFAM" id="SSF55931">
    <property type="entry name" value="Glutamine synthetase/guanido kinase"/>
    <property type="match status" value="1"/>
</dbReference>
<proteinExistence type="inferred from homology"/>
<evidence type="ECO:0000256" key="2">
    <source>
        <dbReference type="RuleBase" id="RU000384"/>
    </source>
</evidence>
<keyword evidence="8" id="KW-1185">Reference proteome</keyword>
<comment type="similarity">
    <text evidence="1 2">Belongs to the glutamine synthetase family.</text>
</comment>
<reference evidence="7 8" key="1">
    <citation type="submission" date="2016-07" db="EMBL/GenBank/DDBJ databases">
        <title>Pervasive Adenine N6-methylation of Active Genes in Fungi.</title>
        <authorList>
            <consortium name="DOE Joint Genome Institute"/>
            <person name="Mondo S.J."/>
            <person name="Dannebaum R.O."/>
            <person name="Kuo R.C."/>
            <person name="Labutti K."/>
            <person name="Haridas S."/>
            <person name="Kuo A."/>
            <person name="Salamov A."/>
            <person name="Ahrendt S.R."/>
            <person name="Lipzen A."/>
            <person name="Sullivan W."/>
            <person name="Andreopoulos W.B."/>
            <person name="Clum A."/>
            <person name="Lindquist E."/>
            <person name="Daum C."/>
            <person name="Ramamoorthy G.K."/>
            <person name="Gryganskyi A."/>
            <person name="Culley D."/>
            <person name="Magnuson J.K."/>
            <person name="James T.Y."/>
            <person name="O'Malley M.A."/>
            <person name="Stajich J.E."/>
            <person name="Spatafora J.W."/>
            <person name="Visel A."/>
            <person name="Grigoriev I.V."/>
        </authorList>
    </citation>
    <scope>NUCLEOTIDE SEQUENCE [LARGE SCALE GENOMIC DNA]</scope>
    <source>
        <strain evidence="7 8">CBS 931.73</strain>
    </source>
</reference>